<comment type="caution">
    <text evidence="2">The sequence shown here is derived from an EMBL/GenBank/DDBJ whole genome shotgun (WGS) entry which is preliminary data.</text>
</comment>
<accession>A0A938YD87</accession>
<dbReference type="RefSeq" id="WP_205261496.1">
    <property type="nucleotide sequence ID" value="NZ_JAERWK010000019.1"/>
</dbReference>
<dbReference type="Gene3D" id="3.20.20.140">
    <property type="entry name" value="Metal-dependent hydrolases"/>
    <property type="match status" value="1"/>
</dbReference>
<evidence type="ECO:0000313" key="3">
    <source>
        <dbReference type="Proteomes" id="UP000663792"/>
    </source>
</evidence>
<name>A0A938YD87_9ACTN</name>
<organism evidence="2 3">
    <name type="scientific">Nakamurella leprariae</name>
    <dbReference type="NCBI Taxonomy" id="2803911"/>
    <lineage>
        <taxon>Bacteria</taxon>
        <taxon>Bacillati</taxon>
        <taxon>Actinomycetota</taxon>
        <taxon>Actinomycetes</taxon>
        <taxon>Nakamurellales</taxon>
        <taxon>Nakamurellaceae</taxon>
        <taxon>Nakamurella</taxon>
    </lineage>
</organism>
<proteinExistence type="predicted"/>
<keyword evidence="3" id="KW-1185">Reference proteome</keyword>
<dbReference type="InterPro" id="IPR032466">
    <property type="entry name" value="Metal_Hydrolase"/>
</dbReference>
<dbReference type="Pfam" id="PF04909">
    <property type="entry name" value="Amidohydro_2"/>
    <property type="match status" value="1"/>
</dbReference>
<evidence type="ECO:0000313" key="2">
    <source>
        <dbReference type="EMBL" id="MBM9468542.1"/>
    </source>
</evidence>
<dbReference type="EMBL" id="JAERWK010000019">
    <property type="protein sequence ID" value="MBM9468542.1"/>
    <property type="molecule type" value="Genomic_DNA"/>
</dbReference>
<dbReference type="SUPFAM" id="SSF51556">
    <property type="entry name" value="Metallo-dependent hydrolases"/>
    <property type="match status" value="1"/>
</dbReference>
<dbReference type="AlphaFoldDB" id="A0A938YD87"/>
<gene>
    <name evidence="2" type="ORF">JL106_14755</name>
</gene>
<sequence>MKDGMIVFDCVVHTQDFTDRQIAPGTDGRNVVAHRVNQAAFNDLMASRGGPASKPDFFDPVDPQWAEAQLFERSDTDLAMVQTVPLFGPWQDSLGPARLCWELTQVNPDRLLFCGGVDPSWQGVQAAVQEMERQVLEWGAVSFKFYTYQDRHHSWRADDPEIAYPLYEKALDLGVRLVQFHKGYPLGLHPVEAFRPNDIQMAAYDFPDLNFGLHHMGDPYVDETISIAGRFPNIHLMLPLWFNQSFLEPYPMLHRLGQALLRIGPDRLAYGSEGFIWPDIQAYIDLWADLEMPEELQDRYGYPELTRSIKEKIFGRNFANALGIDLDAKVSGLSRA</sequence>
<dbReference type="InterPro" id="IPR006680">
    <property type="entry name" value="Amidohydro-rel"/>
</dbReference>
<reference evidence="2" key="1">
    <citation type="submission" date="2021-01" db="EMBL/GenBank/DDBJ databases">
        <title>YIM 132084 draft genome.</title>
        <authorList>
            <person name="An D."/>
        </authorList>
    </citation>
    <scope>NUCLEOTIDE SEQUENCE</scope>
    <source>
        <strain evidence="2">YIM 132084</strain>
    </source>
</reference>
<dbReference type="Proteomes" id="UP000663792">
    <property type="component" value="Unassembled WGS sequence"/>
</dbReference>
<evidence type="ECO:0000259" key="1">
    <source>
        <dbReference type="Pfam" id="PF04909"/>
    </source>
</evidence>
<dbReference type="PANTHER" id="PTHR42889">
    <property type="entry name" value="BLR3681 PROTEIN"/>
    <property type="match status" value="1"/>
</dbReference>
<dbReference type="PANTHER" id="PTHR42889:SF1">
    <property type="entry name" value="BLR3681 PROTEIN"/>
    <property type="match status" value="1"/>
</dbReference>
<dbReference type="GO" id="GO:0016787">
    <property type="term" value="F:hydrolase activity"/>
    <property type="evidence" value="ECO:0007669"/>
    <property type="project" value="InterPro"/>
</dbReference>
<protein>
    <submittedName>
        <fullName evidence="2">Amidohydrolase family protein</fullName>
    </submittedName>
</protein>
<feature type="domain" description="Amidohydrolase-related" evidence="1">
    <location>
        <begin position="105"/>
        <end position="317"/>
    </location>
</feature>